<evidence type="ECO:0000313" key="1">
    <source>
        <dbReference type="EMBL" id="CAD7272572.1"/>
    </source>
</evidence>
<protein>
    <submittedName>
        <fullName evidence="1">Uncharacterized protein</fullName>
    </submittedName>
</protein>
<dbReference type="EMBL" id="CAJPEX010000045">
    <property type="protein sequence ID" value="CAG0912724.1"/>
    <property type="molecule type" value="Genomic_DNA"/>
</dbReference>
<dbReference type="EMBL" id="OA882082">
    <property type="protein sequence ID" value="CAD7272572.1"/>
    <property type="molecule type" value="Genomic_DNA"/>
</dbReference>
<dbReference type="Proteomes" id="UP000678499">
    <property type="component" value="Unassembled WGS sequence"/>
</dbReference>
<name>A0A7R9G9C9_9CRUS</name>
<sequence>MAYRTERRRSSELNLPGSKVQIGAHWKKPFSRIYDSTYGFHGKTYEDLLDPSARSRSADRRPAEYRGVAERRHGLRRSTVGRPPLLKELYCYGALVEKAGERQLALIYDSTYGFHGKTYEDLLDPSARSRSADRRPTEYPPHRLAAVPEAASWQPAGGDDFLEMTMPREHLFRPLSVNRNTRSDEVDTDFLKTDILVLSIFGVPKVSVPTNYHDQELESYLHKIRQPRDPGLKLAMMERGTRMMDDAALRRATRLTATNTDDLAAEMFSSANLQAMHHEMMS</sequence>
<organism evidence="1">
    <name type="scientific">Notodromas monacha</name>
    <dbReference type="NCBI Taxonomy" id="399045"/>
    <lineage>
        <taxon>Eukaryota</taxon>
        <taxon>Metazoa</taxon>
        <taxon>Ecdysozoa</taxon>
        <taxon>Arthropoda</taxon>
        <taxon>Crustacea</taxon>
        <taxon>Oligostraca</taxon>
        <taxon>Ostracoda</taxon>
        <taxon>Podocopa</taxon>
        <taxon>Podocopida</taxon>
        <taxon>Cypridocopina</taxon>
        <taxon>Cypridoidea</taxon>
        <taxon>Cyprididae</taxon>
        <taxon>Notodromas</taxon>
    </lineage>
</organism>
<keyword evidence="2" id="KW-1185">Reference proteome</keyword>
<reference evidence="1" key="1">
    <citation type="submission" date="2020-11" db="EMBL/GenBank/DDBJ databases">
        <authorList>
            <person name="Tran Van P."/>
        </authorList>
    </citation>
    <scope>NUCLEOTIDE SEQUENCE</scope>
</reference>
<gene>
    <name evidence="1" type="ORF">NMOB1V02_LOCUS501</name>
</gene>
<dbReference type="AlphaFoldDB" id="A0A7R9G9C9"/>
<accession>A0A7R9G9C9</accession>
<evidence type="ECO:0000313" key="2">
    <source>
        <dbReference type="Proteomes" id="UP000678499"/>
    </source>
</evidence>
<proteinExistence type="predicted"/>